<proteinExistence type="predicted"/>
<dbReference type="Pfam" id="PF21704">
    <property type="entry name" value="POLH-Rev1_HhH"/>
    <property type="match status" value="1"/>
</dbReference>
<feature type="region of interest" description="Disordered" evidence="10">
    <location>
        <begin position="205"/>
        <end position="233"/>
    </location>
</feature>
<dbReference type="InterPro" id="IPR001126">
    <property type="entry name" value="UmuC"/>
</dbReference>
<dbReference type="InterPro" id="IPR041298">
    <property type="entry name" value="UBZ3"/>
</dbReference>
<evidence type="ECO:0000256" key="1">
    <source>
        <dbReference type="ARBA" id="ARBA00004123"/>
    </source>
</evidence>
<dbReference type="FunCoup" id="A0A0D2WP61">
    <property type="interactions" value="189"/>
</dbReference>
<name>A0A0D2WP61_CAPO3</name>
<keyword evidence="6" id="KW-0862">Zinc</keyword>
<organism evidence="13 14">
    <name type="scientific">Capsaspora owczarzaki (strain ATCC 30864)</name>
    <dbReference type="NCBI Taxonomy" id="595528"/>
    <lineage>
        <taxon>Eukaryota</taxon>
        <taxon>Filasterea</taxon>
        <taxon>Capsaspora</taxon>
    </lineage>
</organism>
<dbReference type="GO" id="GO:0005634">
    <property type="term" value="C:nucleus"/>
    <property type="evidence" value="ECO:0007669"/>
    <property type="project" value="UniProtKB-SubCell"/>
</dbReference>
<evidence type="ECO:0000259" key="12">
    <source>
        <dbReference type="PROSITE" id="PS51907"/>
    </source>
</evidence>
<evidence type="ECO:0000256" key="5">
    <source>
        <dbReference type="ARBA" id="ARBA00022771"/>
    </source>
</evidence>
<accession>A0A0D2WP61</accession>
<evidence type="ECO:0000256" key="4">
    <source>
        <dbReference type="ARBA" id="ARBA00022763"/>
    </source>
</evidence>
<feature type="domain" description="UmuC" evidence="11">
    <location>
        <begin position="470"/>
        <end position="530"/>
    </location>
</feature>
<dbReference type="GO" id="GO:0003887">
    <property type="term" value="F:DNA-directed DNA polymerase activity"/>
    <property type="evidence" value="ECO:0007669"/>
    <property type="project" value="TreeGrafter"/>
</dbReference>
<evidence type="ECO:0000259" key="11">
    <source>
        <dbReference type="PROSITE" id="PS50173"/>
    </source>
</evidence>
<dbReference type="Proteomes" id="UP000008743">
    <property type="component" value="Unassembled WGS sequence"/>
</dbReference>
<dbReference type="InterPro" id="IPR017961">
    <property type="entry name" value="DNA_pol_Y-fam_little_finger"/>
</dbReference>
<evidence type="ECO:0000256" key="10">
    <source>
        <dbReference type="SAM" id="MobiDB-lite"/>
    </source>
</evidence>
<dbReference type="GO" id="GO:0042276">
    <property type="term" value="P:error-prone translesion synthesis"/>
    <property type="evidence" value="ECO:0007669"/>
    <property type="project" value="TreeGrafter"/>
</dbReference>
<evidence type="ECO:0000256" key="2">
    <source>
        <dbReference type="ARBA" id="ARBA00022679"/>
    </source>
</evidence>
<dbReference type="GO" id="GO:0003684">
    <property type="term" value="F:damaged DNA binding"/>
    <property type="evidence" value="ECO:0007669"/>
    <property type="project" value="InterPro"/>
</dbReference>
<keyword evidence="2" id="KW-0808">Transferase</keyword>
<feature type="domain" description="UBZ3-type" evidence="12">
    <location>
        <begin position="776"/>
        <end position="810"/>
    </location>
</feature>
<dbReference type="GO" id="GO:0009314">
    <property type="term" value="P:response to radiation"/>
    <property type="evidence" value="ECO:0007669"/>
    <property type="project" value="TreeGrafter"/>
</dbReference>
<evidence type="ECO:0000256" key="7">
    <source>
        <dbReference type="ARBA" id="ARBA00023204"/>
    </source>
</evidence>
<dbReference type="PhylomeDB" id="A0A0D2WP61"/>
<feature type="compositionally biased region" description="Low complexity" evidence="10">
    <location>
        <begin position="815"/>
        <end position="832"/>
    </location>
</feature>
<dbReference type="OrthoDB" id="5723at2759"/>
<dbReference type="PROSITE" id="PS51907">
    <property type="entry name" value="ZF_UBZ3"/>
    <property type="match status" value="1"/>
</dbReference>
<dbReference type="Pfam" id="PF11799">
    <property type="entry name" value="IMS_C"/>
    <property type="match status" value="1"/>
</dbReference>
<dbReference type="PIRSF" id="PIRSF036603">
    <property type="entry name" value="DPol_eta"/>
    <property type="match status" value="1"/>
</dbReference>
<dbReference type="STRING" id="595528.A0A0D2WP61"/>
<feature type="region of interest" description="Disordered" evidence="10">
    <location>
        <begin position="814"/>
        <end position="893"/>
    </location>
</feature>
<dbReference type="PANTHER" id="PTHR45873:SF1">
    <property type="entry name" value="DNA POLYMERASE ETA"/>
    <property type="match status" value="1"/>
</dbReference>
<dbReference type="Gene3D" id="3.30.1490.100">
    <property type="entry name" value="DNA polymerase, Y-family, little finger domain"/>
    <property type="match status" value="1"/>
</dbReference>
<evidence type="ECO:0000256" key="3">
    <source>
        <dbReference type="ARBA" id="ARBA00022723"/>
    </source>
</evidence>
<dbReference type="Pfam" id="PF18439">
    <property type="entry name" value="zf_UBZ"/>
    <property type="match status" value="1"/>
</dbReference>
<dbReference type="FunFam" id="1.10.150.20:FF:000014">
    <property type="entry name" value="Polymerase (DNA directed), eta"/>
    <property type="match status" value="1"/>
</dbReference>
<dbReference type="InterPro" id="IPR043128">
    <property type="entry name" value="Rev_trsase/Diguanyl_cyclase"/>
</dbReference>
<dbReference type="GO" id="GO:0006281">
    <property type="term" value="P:DNA repair"/>
    <property type="evidence" value="ECO:0007669"/>
    <property type="project" value="UniProtKB-KW"/>
</dbReference>
<dbReference type="PANTHER" id="PTHR45873">
    <property type="entry name" value="DNA POLYMERASE ETA"/>
    <property type="match status" value="1"/>
</dbReference>
<dbReference type="InterPro" id="IPR043502">
    <property type="entry name" value="DNA/RNA_pol_sf"/>
</dbReference>
<evidence type="ECO:0000313" key="14">
    <source>
        <dbReference type="Proteomes" id="UP000008743"/>
    </source>
</evidence>
<evidence type="ECO:0000256" key="8">
    <source>
        <dbReference type="ARBA" id="ARBA00023242"/>
    </source>
</evidence>
<feature type="compositionally biased region" description="Low complexity" evidence="10">
    <location>
        <begin position="859"/>
        <end position="883"/>
    </location>
</feature>
<feature type="domain" description="UmuC" evidence="11">
    <location>
        <begin position="14"/>
        <end position="145"/>
    </location>
</feature>
<keyword evidence="7" id="KW-0234">DNA repair</keyword>
<evidence type="ECO:0000313" key="13">
    <source>
        <dbReference type="EMBL" id="KJE93075.1"/>
    </source>
</evidence>
<comment type="subcellular location">
    <subcellularLocation>
        <location evidence="1">Nucleus</location>
    </subcellularLocation>
</comment>
<dbReference type="Gene3D" id="3.30.70.270">
    <property type="match status" value="2"/>
</dbReference>
<dbReference type="GO" id="GO:0005657">
    <property type="term" value="C:replication fork"/>
    <property type="evidence" value="ECO:0007669"/>
    <property type="project" value="TreeGrafter"/>
</dbReference>
<keyword evidence="3" id="KW-0479">Metal-binding</keyword>
<dbReference type="InParanoid" id="A0A0D2WP61"/>
<sequence>MSFSLPARPPCRAIMHLDLDAFYAQVEERRLGVPPGADVPFAVIQWGMIIAVNYAARKHGVARFELIQNAWKKCPILRAVHVQTFTGDGTQPQGYYPNPRKATHKVSLDAYRDTSARIFDVLERATSAPIQKASVDEAFFDLTEIAWQRLCAWHGRLLRARREQLESESESEPERTSIVNGVVPAIPAPATHSTATVDENHGVMPNDEASSPRAAVHPATTAPHNDVEPDREFRTTPTATTTTTTTATAAPLVLDKHDVVSVSGLNPAANRPIVQVASGIEPIHAGQFADYQRLPSQPVPSGPTFTADGVIDWSTVGAIQRDQAISKEEAEWVAELDDDGSSTHAAHSTAAAAAAAAAAVDEHMVSDMMVDDFDETGYDFHDATELDESDAWAVADAASNKTNPALFDASHASVSLPGPSSSTTAALVAPPESDLVASIHPSTADIAPTARDAANPTLLLLWFAAQITLEIRNAVLNQLDFHCSAGIAENKMLAKLASSLNKPNKQTTVTSTGAIALMRSLPLRKIRGLGGKLGREVCKRLGDIELAGEVWSFPLSRLVSLLGSDTGPFVYAAVRGRDSSAVVPRSTTKSMLAAKSFSPVVETYQSLLDWLRVLASELVLRMRADKRVPRTLKVQFHRASPNGRANSHAWWLEGKSRSCPLPHDRFNAELLASTAYGLLPSDAREILPCLMIALGAEGLSEGPVSESKSIAAMFKRVADRRPEAGLQDSVSQASVFDAGDGAQESLTHAEPAGVGLFLHASTPLNKPPHTAVADDDDGFLVVCPKCGVRTTIDEVDEHADYHVALAYQQQDRRSQMQQREAQLLEQQQQQRAASDREERLTQKRPHTSQPSHKEKRPRVGSVSSSNSNSSSSSGSSARNPSNSTLTSWLKKGS</sequence>
<dbReference type="Pfam" id="PF00817">
    <property type="entry name" value="IMS"/>
    <property type="match status" value="2"/>
</dbReference>
<keyword evidence="5" id="KW-0863">Zinc-finger</keyword>
<dbReference type="AlphaFoldDB" id="A0A0D2WP61"/>
<dbReference type="InterPro" id="IPR052230">
    <property type="entry name" value="DNA_polymerase_eta"/>
</dbReference>
<dbReference type="InterPro" id="IPR036775">
    <property type="entry name" value="DNA_pol_Y-fam_lit_finger_sf"/>
</dbReference>
<reference evidence="14" key="1">
    <citation type="submission" date="2011-02" db="EMBL/GenBank/DDBJ databases">
        <title>The Genome Sequence of Capsaspora owczarzaki ATCC 30864.</title>
        <authorList>
            <person name="Russ C."/>
            <person name="Cuomo C."/>
            <person name="Burger G."/>
            <person name="Gray M.W."/>
            <person name="Holland P.W.H."/>
            <person name="King N."/>
            <person name="Lang F.B.F."/>
            <person name="Roger A.J."/>
            <person name="Ruiz-Trillo I."/>
            <person name="Young S.K."/>
            <person name="Zeng Q."/>
            <person name="Gargeya S."/>
            <person name="Alvarado L."/>
            <person name="Berlin A."/>
            <person name="Chapman S.B."/>
            <person name="Chen Z."/>
            <person name="Freedman E."/>
            <person name="Gellesch M."/>
            <person name="Goldberg J."/>
            <person name="Griggs A."/>
            <person name="Gujja S."/>
            <person name="Heilman E."/>
            <person name="Heiman D."/>
            <person name="Howarth C."/>
            <person name="Mehta T."/>
            <person name="Neiman D."/>
            <person name="Pearson M."/>
            <person name="Roberts A."/>
            <person name="Saif S."/>
            <person name="Shea T."/>
            <person name="Shenoy N."/>
            <person name="Sisk P."/>
            <person name="Stolte C."/>
            <person name="Sykes S."/>
            <person name="White J."/>
            <person name="Yandava C."/>
            <person name="Haas B."/>
            <person name="Nusbaum C."/>
            <person name="Birren B."/>
        </authorList>
    </citation>
    <scope>NUCLEOTIDE SEQUENCE</scope>
    <source>
        <strain evidence="14">ATCC 30864</strain>
    </source>
</reference>
<dbReference type="GO" id="GO:0008270">
    <property type="term" value="F:zinc ion binding"/>
    <property type="evidence" value="ECO:0007669"/>
    <property type="project" value="UniProtKB-KW"/>
</dbReference>
<evidence type="ECO:0000256" key="9">
    <source>
        <dbReference type="ARBA" id="ARBA00044975"/>
    </source>
</evidence>
<keyword evidence="4" id="KW-0227">DNA damage</keyword>
<dbReference type="Gene3D" id="1.10.150.20">
    <property type="entry name" value="5' to 3' exonuclease, C-terminal subdomain"/>
    <property type="match status" value="1"/>
</dbReference>
<dbReference type="GO" id="GO:0035861">
    <property type="term" value="C:site of double-strand break"/>
    <property type="evidence" value="ECO:0007669"/>
    <property type="project" value="TreeGrafter"/>
</dbReference>
<keyword evidence="8" id="KW-0539">Nucleus</keyword>
<dbReference type="PROSITE" id="PS50173">
    <property type="entry name" value="UMUC"/>
    <property type="match status" value="2"/>
</dbReference>
<dbReference type="RefSeq" id="XP_004363646.1">
    <property type="nucleotide sequence ID" value="XM_004363589.2"/>
</dbReference>
<protein>
    <recommendedName>
        <fullName evidence="9">DNA polymerase eta</fullName>
    </recommendedName>
</protein>
<evidence type="ECO:0000256" key="6">
    <source>
        <dbReference type="ARBA" id="ARBA00022833"/>
    </source>
</evidence>
<dbReference type="eggNOG" id="KOG2095">
    <property type="taxonomic scope" value="Eukaryota"/>
</dbReference>
<dbReference type="SUPFAM" id="SSF56672">
    <property type="entry name" value="DNA/RNA polymerases"/>
    <property type="match status" value="2"/>
</dbReference>
<keyword evidence="14" id="KW-1185">Reference proteome</keyword>
<dbReference type="Gene3D" id="3.40.1170.60">
    <property type="match status" value="1"/>
</dbReference>
<dbReference type="OMA" id="RANSHAW"/>
<gene>
    <name evidence="13" type="ORF">CAOG_003918</name>
</gene>
<dbReference type="SUPFAM" id="SSF100879">
    <property type="entry name" value="Lesion bypass DNA polymerase (Y-family), little finger domain"/>
    <property type="match status" value="1"/>
</dbReference>
<dbReference type="EMBL" id="KE346364">
    <property type="protein sequence ID" value="KJE93075.1"/>
    <property type="molecule type" value="Genomic_DNA"/>
</dbReference>